<gene>
    <name evidence="2" type="ORF">SAMN05216353_10883</name>
</gene>
<evidence type="ECO:0000256" key="1">
    <source>
        <dbReference type="SAM" id="SignalP"/>
    </source>
</evidence>
<dbReference type="RefSeq" id="WP_089751327.1">
    <property type="nucleotide sequence ID" value="NZ_FOOG01000008.1"/>
</dbReference>
<evidence type="ECO:0000313" key="2">
    <source>
        <dbReference type="EMBL" id="SFF76466.1"/>
    </source>
</evidence>
<dbReference type="OrthoDB" id="2962597at2"/>
<keyword evidence="1" id="KW-0732">Signal</keyword>
<name>A0A1I2LHA4_9BACI</name>
<proteinExistence type="predicted"/>
<reference evidence="3" key="1">
    <citation type="submission" date="2016-10" db="EMBL/GenBank/DDBJ databases">
        <authorList>
            <person name="Varghese N."/>
            <person name="Submissions S."/>
        </authorList>
    </citation>
    <scope>NUCLEOTIDE SEQUENCE [LARGE SCALE GENOMIC DNA]</scope>
    <source>
        <strain evidence="3">FP5</strain>
    </source>
</reference>
<protein>
    <submittedName>
        <fullName evidence="2">TATA-box binding</fullName>
    </submittedName>
</protein>
<evidence type="ECO:0000313" key="3">
    <source>
        <dbReference type="Proteomes" id="UP000198897"/>
    </source>
</evidence>
<dbReference type="InterPro" id="IPR014794">
    <property type="entry name" value="DUF1779"/>
</dbReference>
<dbReference type="Gene3D" id="3.30.360.40">
    <property type="entry name" value="YwmB-like"/>
    <property type="match status" value="1"/>
</dbReference>
<feature type="chain" id="PRO_5011487078" evidence="1">
    <location>
        <begin position="21"/>
        <end position="234"/>
    </location>
</feature>
<organism evidence="2 3">
    <name type="scientific">Halobacillus alkaliphilus</name>
    <dbReference type="NCBI Taxonomy" id="396056"/>
    <lineage>
        <taxon>Bacteria</taxon>
        <taxon>Bacillati</taxon>
        <taxon>Bacillota</taxon>
        <taxon>Bacilli</taxon>
        <taxon>Bacillales</taxon>
        <taxon>Bacillaceae</taxon>
        <taxon>Halobacillus</taxon>
    </lineage>
</organism>
<dbReference type="AlphaFoldDB" id="A0A1I2LHA4"/>
<dbReference type="Pfam" id="PF08680">
    <property type="entry name" value="DUF1779"/>
    <property type="match status" value="1"/>
</dbReference>
<dbReference type="EMBL" id="FOOG01000008">
    <property type="protein sequence ID" value="SFF76466.1"/>
    <property type="molecule type" value="Genomic_DNA"/>
</dbReference>
<dbReference type="InterPro" id="IPR036209">
    <property type="entry name" value="YwmB-like_sf"/>
</dbReference>
<keyword evidence="3" id="KW-1185">Reference proteome</keyword>
<dbReference type="SUPFAM" id="SSF143842">
    <property type="entry name" value="YwmB-like"/>
    <property type="match status" value="1"/>
</dbReference>
<dbReference type="Proteomes" id="UP000198897">
    <property type="component" value="Unassembled WGS sequence"/>
</dbReference>
<feature type="signal peptide" evidence="1">
    <location>
        <begin position="1"/>
        <end position="20"/>
    </location>
</feature>
<sequence>MKSLLAGITVLIMVCTGAYSQELTAETPIENFAAFAENEQLDVKEWSITLKETISRTDSLLLKEKISEFYQTAEVSYEDQENSNKIILKDGLINREFDESYNIILPKNKDENVELVYYIAGKGTISLTPEVKDRIRETKKRYFTKNVLIFSCLKAETSGIIDDVLVYKKFKQRFDIKPLDQVAEKDWTSSSGYTEKWGQAIPTASGKMNVQFATRTLGGRTNITIGTPIITAEY</sequence>
<accession>A0A1I2LHA4</accession>
<dbReference type="Gene3D" id="3.30.2030.10">
    <property type="entry name" value="YwmB-like"/>
    <property type="match status" value="1"/>
</dbReference>